<evidence type="ECO:0000256" key="2">
    <source>
        <dbReference type="ARBA" id="ARBA00023002"/>
    </source>
</evidence>
<dbReference type="RefSeq" id="WP_378479027.1">
    <property type="nucleotide sequence ID" value="NZ_JBHUIW010000021.1"/>
</dbReference>
<keyword evidence="2 3" id="KW-0560">Oxidoreductase</keyword>
<reference evidence="4" key="1">
    <citation type="journal article" date="2019" name="Int. J. Syst. Evol. Microbiol.">
        <title>The Global Catalogue of Microorganisms (GCM) 10K type strain sequencing project: providing services to taxonomists for standard genome sequencing and annotation.</title>
        <authorList>
            <consortium name="The Broad Institute Genomics Platform"/>
            <consortium name="The Broad Institute Genome Sequencing Center for Infectious Disease"/>
            <person name="Wu L."/>
            <person name="Ma J."/>
        </authorList>
    </citation>
    <scope>NUCLEOTIDE SEQUENCE [LARGE SCALE GENOMIC DNA]</scope>
    <source>
        <strain evidence="4">CGMCC 1.6774</strain>
    </source>
</reference>
<protein>
    <submittedName>
        <fullName evidence="3">SDR family NAD(P)-dependent oxidoreductase</fullName>
        <ecNumber evidence="3">1.1.1.-</ecNumber>
    </submittedName>
</protein>
<organism evidence="3 4">
    <name type="scientific">Rhodoplanes azumiensis</name>
    <dbReference type="NCBI Taxonomy" id="1897628"/>
    <lineage>
        <taxon>Bacteria</taxon>
        <taxon>Pseudomonadati</taxon>
        <taxon>Pseudomonadota</taxon>
        <taxon>Alphaproteobacteria</taxon>
        <taxon>Hyphomicrobiales</taxon>
        <taxon>Nitrobacteraceae</taxon>
        <taxon>Rhodoplanes</taxon>
    </lineage>
</organism>
<evidence type="ECO:0000313" key="4">
    <source>
        <dbReference type="Proteomes" id="UP001597314"/>
    </source>
</evidence>
<comment type="similarity">
    <text evidence="1">Belongs to the short-chain dehydrogenases/reductases (SDR) family.</text>
</comment>
<dbReference type="Gene3D" id="3.40.50.720">
    <property type="entry name" value="NAD(P)-binding Rossmann-like Domain"/>
    <property type="match status" value="1"/>
</dbReference>
<keyword evidence="4" id="KW-1185">Reference proteome</keyword>
<dbReference type="GO" id="GO:0016491">
    <property type="term" value="F:oxidoreductase activity"/>
    <property type="evidence" value="ECO:0007669"/>
    <property type="project" value="UniProtKB-KW"/>
</dbReference>
<dbReference type="PANTHER" id="PTHR42760">
    <property type="entry name" value="SHORT-CHAIN DEHYDROGENASES/REDUCTASES FAMILY MEMBER"/>
    <property type="match status" value="1"/>
</dbReference>
<sequence>MTVMPAPASLHRSTGRLDGLVAVVTGAAFGPKAALGAVFAAALAAEGASVVVADVVDAEPVAEALRQNGGRAVAVTVDVTDEAAVEAMAAAAEAEFGRLDILVNNAVVGSNIPPVPLAALDVAAWDQVMAVGLRGSFLCAKAAAPRMARNGWGKIVNIGSTTMQEGLPNRLHYVSMKGGVLALTRALARELGPQGIRVNTLATGLVANPAAGAAFTAKPELITTIRAARAIPEDVTPDDLAGPLVFLCSHASDAITGQFIVADKGAYFT</sequence>
<comment type="caution">
    <text evidence="3">The sequence shown here is derived from an EMBL/GenBank/DDBJ whole genome shotgun (WGS) entry which is preliminary data.</text>
</comment>
<proteinExistence type="inferred from homology"/>
<gene>
    <name evidence="3" type="ORF">ACFSOX_17100</name>
</gene>
<dbReference type="PRINTS" id="PR00081">
    <property type="entry name" value="GDHRDH"/>
</dbReference>
<dbReference type="CDD" id="cd05233">
    <property type="entry name" value="SDR_c"/>
    <property type="match status" value="1"/>
</dbReference>
<dbReference type="PRINTS" id="PR00080">
    <property type="entry name" value="SDRFAMILY"/>
</dbReference>
<dbReference type="Proteomes" id="UP001597314">
    <property type="component" value="Unassembled WGS sequence"/>
</dbReference>
<evidence type="ECO:0000313" key="3">
    <source>
        <dbReference type="EMBL" id="MFD2183876.1"/>
    </source>
</evidence>
<dbReference type="EMBL" id="JBHUIW010000021">
    <property type="protein sequence ID" value="MFD2183876.1"/>
    <property type="molecule type" value="Genomic_DNA"/>
</dbReference>
<dbReference type="PANTHER" id="PTHR42760:SF133">
    <property type="entry name" value="3-OXOACYL-[ACYL-CARRIER-PROTEIN] REDUCTASE"/>
    <property type="match status" value="1"/>
</dbReference>
<evidence type="ECO:0000256" key="1">
    <source>
        <dbReference type="ARBA" id="ARBA00006484"/>
    </source>
</evidence>
<dbReference type="SUPFAM" id="SSF51735">
    <property type="entry name" value="NAD(P)-binding Rossmann-fold domains"/>
    <property type="match status" value="1"/>
</dbReference>
<dbReference type="EC" id="1.1.1.-" evidence="3"/>
<dbReference type="Pfam" id="PF13561">
    <property type="entry name" value="adh_short_C2"/>
    <property type="match status" value="1"/>
</dbReference>
<accession>A0ABW5APH6</accession>
<dbReference type="InterPro" id="IPR002347">
    <property type="entry name" value="SDR_fam"/>
</dbReference>
<dbReference type="InterPro" id="IPR036291">
    <property type="entry name" value="NAD(P)-bd_dom_sf"/>
</dbReference>
<name>A0ABW5APH6_9BRAD</name>